<name>A0ABW2ESA8_9BACI</name>
<comment type="caution">
    <text evidence="3">The sequence shown here is derived from an EMBL/GenBank/DDBJ whole genome shotgun (WGS) entry which is preliminary data.</text>
</comment>
<keyword evidence="4" id="KW-1185">Reference proteome</keyword>
<dbReference type="GO" id="GO:0140824">
    <property type="term" value="F:thioredoxin-dependent peroxiredoxin activity"/>
    <property type="evidence" value="ECO:0007669"/>
    <property type="project" value="UniProtKB-EC"/>
</dbReference>
<evidence type="ECO:0000313" key="3">
    <source>
        <dbReference type="EMBL" id="MFC7064162.1"/>
    </source>
</evidence>
<evidence type="ECO:0000256" key="1">
    <source>
        <dbReference type="ARBA" id="ARBA00023157"/>
    </source>
</evidence>
<dbReference type="SUPFAM" id="SSF52833">
    <property type="entry name" value="Thioredoxin-like"/>
    <property type="match status" value="1"/>
</dbReference>
<organism evidence="3 4">
    <name type="scientific">Halobacillus seohaensis</name>
    <dbReference type="NCBI Taxonomy" id="447421"/>
    <lineage>
        <taxon>Bacteria</taxon>
        <taxon>Bacillati</taxon>
        <taxon>Bacillota</taxon>
        <taxon>Bacilli</taxon>
        <taxon>Bacillales</taxon>
        <taxon>Bacillaceae</taxon>
        <taxon>Halobacillus</taxon>
    </lineage>
</organism>
<keyword evidence="3" id="KW-0560">Oxidoreductase</keyword>
<dbReference type="InterPro" id="IPR036249">
    <property type="entry name" value="Thioredoxin-like_sf"/>
</dbReference>
<gene>
    <name evidence="3" type="ORF">ACFQIC_20420</name>
</gene>
<proteinExistence type="predicted"/>
<dbReference type="Proteomes" id="UP001596410">
    <property type="component" value="Unassembled WGS sequence"/>
</dbReference>
<dbReference type="Gene3D" id="3.40.30.10">
    <property type="entry name" value="Glutaredoxin"/>
    <property type="match status" value="1"/>
</dbReference>
<evidence type="ECO:0000259" key="2">
    <source>
        <dbReference type="Pfam" id="PF00578"/>
    </source>
</evidence>
<keyword evidence="1" id="KW-1015">Disulfide bond</keyword>
<feature type="domain" description="Alkyl hydroperoxide reductase subunit C/ Thiol specific antioxidant" evidence="2">
    <location>
        <begin position="2"/>
        <end position="35"/>
    </location>
</feature>
<evidence type="ECO:0000313" key="4">
    <source>
        <dbReference type="Proteomes" id="UP001596410"/>
    </source>
</evidence>
<reference evidence="4" key="1">
    <citation type="journal article" date="2019" name="Int. J. Syst. Evol. Microbiol.">
        <title>The Global Catalogue of Microorganisms (GCM) 10K type strain sequencing project: providing services to taxonomists for standard genome sequencing and annotation.</title>
        <authorList>
            <consortium name="The Broad Institute Genomics Platform"/>
            <consortium name="The Broad Institute Genome Sequencing Center for Infectious Disease"/>
            <person name="Wu L."/>
            <person name="Ma J."/>
        </authorList>
    </citation>
    <scope>NUCLEOTIDE SEQUENCE [LARGE SCALE GENOMIC DNA]</scope>
    <source>
        <strain evidence="4">CGMCC 4.1621</strain>
    </source>
</reference>
<dbReference type="RefSeq" id="WP_390217850.1">
    <property type="nucleotide sequence ID" value="NZ_JBHSZV010000067.1"/>
</dbReference>
<protein>
    <submittedName>
        <fullName evidence="3">Peroxiredoxin family protein</fullName>
        <ecNumber evidence="3">1.11.1.24</ecNumber>
    </submittedName>
</protein>
<dbReference type="EC" id="1.11.1.24" evidence="3"/>
<sequence length="35" mass="4168">MEKMPNFNLKDTDGNEVSIEDYKGKQTLIFMWASW</sequence>
<dbReference type="Pfam" id="PF00578">
    <property type="entry name" value="AhpC-TSA"/>
    <property type="match status" value="1"/>
</dbReference>
<keyword evidence="3" id="KW-0575">Peroxidase</keyword>
<accession>A0ABW2ESA8</accession>
<dbReference type="EMBL" id="JBHSZV010000067">
    <property type="protein sequence ID" value="MFC7064162.1"/>
    <property type="molecule type" value="Genomic_DNA"/>
</dbReference>
<dbReference type="InterPro" id="IPR000866">
    <property type="entry name" value="AhpC/TSA"/>
</dbReference>